<organism evidence="2 3">
    <name type="scientific">Peltaster fructicola</name>
    <dbReference type="NCBI Taxonomy" id="286661"/>
    <lineage>
        <taxon>Eukaryota</taxon>
        <taxon>Fungi</taxon>
        <taxon>Dikarya</taxon>
        <taxon>Ascomycota</taxon>
        <taxon>Pezizomycotina</taxon>
        <taxon>Dothideomycetes</taxon>
        <taxon>Dothideomycetes incertae sedis</taxon>
        <taxon>Peltaster</taxon>
    </lineage>
</organism>
<dbReference type="PANTHER" id="PTHR39476:SF1">
    <property type="entry name" value="NADH DEHYDROGENASE [UBIQUINONE] 1 BETA SUBCOMPLEX SUBUNIT 4"/>
    <property type="match status" value="1"/>
</dbReference>
<protein>
    <recommendedName>
        <fullName evidence="4">NADH dehydrogenase [ubiquinone] 1 beta subcomplex subunit 4</fullName>
    </recommendedName>
</protein>
<keyword evidence="1" id="KW-0812">Transmembrane</keyword>
<name>A0A6H0XP81_9PEZI</name>
<sequence length="80" mass="9240">MRPTIARMAGANSVNMDPALVRYANLYVKRHEYFRWTPKTAWLSFIYIIAVPSALLYAGFATEGKWQLRGKRRGDVLSEF</sequence>
<evidence type="ECO:0000313" key="2">
    <source>
        <dbReference type="EMBL" id="QIW96533.1"/>
    </source>
</evidence>
<accession>A0A6H0XP81</accession>
<evidence type="ECO:0008006" key="4">
    <source>
        <dbReference type="Google" id="ProtNLM"/>
    </source>
</evidence>
<gene>
    <name evidence="2" type="ORF">AMS68_002051</name>
</gene>
<dbReference type="OrthoDB" id="15108at2759"/>
<feature type="transmembrane region" description="Helical" evidence="1">
    <location>
        <begin position="41"/>
        <end position="62"/>
    </location>
</feature>
<proteinExistence type="predicted"/>
<dbReference type="AlphaFoldDB" id="A0A6H0XP81"/>
<keyword evidence="1" id="KW-1133">Transmembrane helix</keyword>
<evidence type="ECO:0000256" key="1">
    <source>
        <dbReference type="SAM" id="Phobius"/>
    </source>
</evidence>
<keyword evidence="3" id="KW-1185">Reference proteome</keyword>
<keyword evidence="1" id="KW-0472">Membrane</keyword>
<reference evidence="2 3" key="1">
    <citation type="journal article" date="2016" name="Sci. Rep.">
        <title>Peltaster fructicola genome reveals evolution from an invasive phytopathogen to an ectophytic parasite.</title>
        <authorList>
            <person name="Xu C."/>
            <person name="Chen H."/>
            <person name="Gleason M.L."/>
            <person name="Xu J.R."/>
            <person name="Liu H."/>
            <person name="Zhang R."/>
            <person name="Sun G."/>
        </authorList>
    </citation>
    <scope>NUCLEOTIDE SEQUENCE [LARGE SCALE GENOMIC DNA]</scope>
    <source>
        <strain evidence="2 3">LNHT1506</strain>
    </source>
</reference>
<dbReference type="PANTHER" id="PTHR39476">
    <property type="entry name" value="NADH:UBIQUINONE OXIDOREDUCTASE 6.6KD SUBUNIT"/>
    <property type="match status" value="1"/>
</dbReference>
<dbReference type="EMBL" id="CP051139">
    <property type="protein sequence ID" value="QIW96533.1"/>
    <property type="molecule type" value="Genomic_DNA"/>
</dbReference>
<dbReference type="Proteomes" id="UP000503462">
    <property type="component" value="Chromosome 1"/>
</dbReference>
<evidence type="ECO:0000313" key="3">
    <source>
        <dbReference type="Proteomes" id="UP000503462"/>
    </source>
</evidence>